<reference evidence="1 2" key="1">
    <citation type="journal article" date="2014" name="Agronomy (Basel)">
        <title>A Draft Genome Sequence for Ensete ventricosum, the Drought-Tolerant Tree Against Hunger.</title>
        <authorList>
            <person name="Harrison J."/>
            <person name="Moore K.A."/>
            <person name="Paszkiewicz K."/>
            <person name="Jones T."/>
            <person name="Grant M."/>
            <person name="Ambacheew D."/>
            <person name="Muzemil S."/>
            <person name="Studholme D.J."/>
        </authorList>
    </citation>
    <scope>NUCLEOTIDE SEQUENCE [LARGE SCALE GENOMIC DNA]</scope>
</reference>
<dbReference type="EMBL" id="AMZH03002376">
    <property type="protein sequence ID" value="RRT75792.1"/>
    <property type="molecule type" value="Genomic_DNA"/>
</dbReference>
<dbReference type="GO" id="GO:0004534">
    <property type="term" value="F:5'-3' RNA exonuclease activity"/>
    <property type="evidence" value="ECO:0007669"/>
    <property type="project" value="TreeGrafter"/>
</dbReference>
<dbReference type="InterPro" id="IPR004859">
    <property type="entry name" value="Xrn1_N"/>
</dbReference>
<accession>A0A444EGZ4</accession>
<dbReference type="PANTHER" id="PTHR12341:SF53">
    <property type="entry name" value="5'-3' EXORIBONUCLEASE"/>
    <property type="match status" value="1"/>
</dbReference>
<dbReference type="GO" id="GO:0003723">
    <property type="term" value="F:RNA binding"/>
    <property type="evidence" value="ECO:0007669"/>
    <property type="project" value="TreeGrafter"/>
</dbReference>
<gene>
    <name evidence="1" type="ORF">B296_00020586</name>
</gene>
<sequence>MGIPAFYRWLLDRYPLSVVQVREEAPVVVNGVQAAEAEKLRDEFESQLEKLCNPEEINKMDSNVITPGTEFMALLSSALRYYICLRINSDPGWRGIKVYF</sequence>
<proteinExistence type="predicted"/>
<organism evidence="1 2">
    <name type="scientific">Ensete ventricosum</name>
    <name type="common">Abyssinian banana</name>
    <name type="synonym">Musa ensete</name>
    <dbReference type="NCBI Taxonomy" id="4639"/>
    <lineage>
        <taxon>Eukaryota</taxon>
        <taxon>Viridiplantae</taxon>
        <taxon>Streptophyta</taxon>
        <taxon>Embryophyta</taxon>
        <taxon>Tracheophyta</taxon>
        <taxon>Spermatophyta</taxon>
        <taxon>Magnoliopsida</taxon>
        <taxon>Liliopsida</taxon>
        <taxon>Zingiberales</taxon>
        <taxon>Musaceae</taxon>
        <taxon>Ensete</taxon>
    </lineage>
</organism>
<comment type="caution">
    <text evidence="1">The sequence shown here is derived from an EMBL/GenBank/DDBJ whole genome shotgun (WGS) entry which is preliminary data.</text>
</comment>
<dbReference type="GO" id="GO:0005634">
    <property type="term" value="C:nucleus"/>
    <property type="evidence" value="ECO:0007669"/>
    <property type="project" value="TreeGrafter"/>
</dbReference>
<name>A0A444EGZ4_ENSVE</name>
<protein>
    <submittedName>
        <fullName evidence="1">Uncharacterized protein</fullName>
    </submittedName>
</protein>
<dbReference type="GO" id="GO:0000956">
    <property type="term" value="P:nuclear-transcribed mRNA catabolic process"/>
    <property type="evidence" value="ECO:0007669"/>
    <property type="project" value="TreeGrafter"/>
</dbReference>
<dbReference type="Pfam" id="PF03159">
    <property type="entry name" value="XRN_N"/>
    <property type="match status" value="1"/>
</dbReference>
<dbReference type="PANTHER" id="PTHR12341">
    <property type="entry name" value="5'-&gt;3' EXORIBONUCLEASE"/>
    <property type="match status" value="1"/>
</dbReference>
<dbReference type="AlphaFoldDB" id="A0A444EGZ4"/>
<dbReference type="Gene3D" id="3.40.50.12390">
    <property type="match status" value="1"/>
</dbReference>
<evidence type="ECO:0000313" key="2">
    <source>
        <dbReference type="Proteomes" id="UP000287651"/>
    </source>
</evidence>
<dbReference type="Proteomes" id="UP000287651">
    <property type="component" value="Unassembled WGS sequence"/>
</dbReference>
<evidence type="ECO:0000313" key="1">
    <source>
        <dbReference type="EMBL" id="RRT75792.1"/>
    </source>
</evidence>
<dbReference type="InterPro" id="IPR027073">
    <property type="entry name" value="5_3_exoribonuclease"/>
</dbReference>